<dbReference type="Gene3D" id="2.60.120.600">
    <property type="entry name" value="Domain of unknown function DUF1214, C-terminal domain"/>
    <property type="match status" value="1"/>
</dbReference>
<dbReference type="InterPro" id="IPR037049">
    <property type="entry name" value="DUF1214_C_sf"/>
</dbReference>
<reference evidence="2" key="1">
    <citation type="journal article" date="2015" name="BMC Genomics">
        <title>Transcriptome profiling of a Rhizobium leguminosarum bv. trifolii rosR mutant reveals the role of the transcriptional regulator RosR in motility, synthesis of cell-surface components, and other cellular processes.</title>
        <authorList>
            <person name="Rachwal K."/>
            <person name="Matczynska E."/>
            <person name="Janczarek M."/>
        </authorList>
    </citation>
    <scope>NUCLEOTIDE SEQUENCE</scope>
    <source>
        <strain evidence="2">Rt24.2</strain>
    </source>
</reference>
<sequence length="98" mass="10823">MTALKRTVSLLAAADGSTTIYFGPDQPKYVKRGNWVQTVPGKGWFTILRLYSPLAPLRNALGWSPLRSGCCTGWGSRGHCLNWPFLQGTFRLPCCSSM</sequence>
<evidence type="ECO:0000259" key="1">
    <source>
        <dbReference type="Pfam" id="PF06742"/>
    </source>
</evidence>
<protein>
    <recommendedName>
        <fullName evidence="1">DUF1214 domain-containing protein</fullName>
    </recommendedName>
</protein>
<evidence type="ECO:0000313" key="2">
    <source>
        <dbReference type="EMBL" id="AOO89293.1"/>
    </source>
</evidence>
<dbReference type="Pfam" id="PF06742">
    <property type="entry name" value="DUF1214"/>
    <property type="match status" value="1"/>
</dbReference>
<dbReference type="PANTHER" id="PTHR36509:SF3">
    <property type="entry name" value="SIGNAL PEPTIDE PROTEIN"/>
    <property type="match status" value="1"/>
</dbReference>
<accession>A0A1C9HRH5</accession>
<dbReference type="AlphaFoldDB" id="A0A1C9HRH5"/>
<dbReference type="EMBL" id="KX486929">
    <property type="protein sequence ID" value="AOO89293.1"/>
    <property type="molecule type" value="Genomic_DNA"/>
</dbReference>
<dbReference type="PANTHER" id="PTHR36509">
    <property type="entry name" value="BLL3101 PROTEIN"/>
    <property type="match status" value="1"/>
</dbReference>
<reference evidence="2" key="2">
    <citation type="journal article" date="2016" name="Front. Microbiol.">
        <title>The Regulatory Protein RosR Affects Rhizobium leguminosarum bv. trifolii Protein Profiles, Cell Surface Properties, and Symbiosis with Clover.</title>
        <authorList>
            <person name="Rachwal K."/>
            <person name="Boguszewska A."/>
            <person name="Kopcinska J."/>
            <person name="Karas M."/>
            <person name="Tchorzewski M."/>
            <person name="Janczarek M."/>
        </authorList>
    </citation>
    <scope>NUCLEOTIDE SEQUENCE</scope>
    <source>
        <strain evidence="2">Rt24.2</strain>
    </source>
</reference>
<dbReference type="SUPFAM" id="SSF160935">
    <property type="entry name" value="VPA0735-like"/>
    <property type="match status" value="1"/>
</dbReference>
<organism evidence="2">
    <name type="scientific">Rhizobium leguminosarum bv. trifolii</name>
    <dbReference type="NCBI Taxonomy" id="386"/>
    <lineage>
        <taxon>Bacteria</taxon>
        <taxon>Pseudomonadati</taxon>
        <taxon>Pseudomonadota</taxon>
        <taxon>Alphaproteobacteria</taxon>
        <taxon>Hyphomicrobiales</taxon>
        <taxon>Rhizobiaceae</taxon>
        <taxon>Rhizobium/Agrobacterium group</taxon>
        <taxon>Rhizobium</taxon>
    </lineage>
</organism>
<name>A0A1C9HRH5_RHILT</name>
<dbReference type="InterPro" id="IPR010621">
    <property type="entry name" value="DUF1214"/>
</dbReference>
<feature type="domain" description="DUF1214" evidence="1">
    <location>
        <begin position="6"/>
        <end position="53"/>
    </location>
</feature>
<proteinExistence type="predicted"/>